<evidence type="ECO:0000313" key="2">
    <source>
        <dbReference type="Proteomes" id="UP000828048"/>
    </source>
</evidence>
<accession>A0ACB7YB54</accession>
<proteinExistence type="predicted"/>
<evidence type="ECO:0000313" key="1">
    <source>
        <dbReference type="EMBL" id="KAH7850751.1"/>
    </source>
</evidence>
<organism evidence="1 2">
    <name type="scientific">Vaccinium darrowii</name>
    <dbReference type="NCBI Taxonomy" id="229202"/>
    <lineage>
        <taxon>Eukaryota</taxon>
        <taxon>Viridiplantae</taxon>
        <taxon>Streptophyta</taxon>
        <taxon>Embryophyta</taxon>
        <taxon>Tracheophyta</taxon>
        <taxon>Spermatophyta</taxon>
        <taxon>Magnoliopsida</taxon>
        <taxon>eudicotyledons</taxon>
        <taxon>Gunneridae</taxon>
        <taxon>Pentapetalae</taxon>
        <taxon>asterids</taxon>
        <taxon>Ericales</taxon>
        <taxon>Ericaceae</taxon>
        <taxon>Vaccinioideae</taxon>
        <taxon>Vaccinieae</taxon>
        <taxon>Vaccinium</taxon>
    </lineage>
</organism>
<keyword evidence="2" id="KW-1185">Reference proteome</keyword>
<dbReference type="EMBL" id="CM037158">
    <property type="protein sequence ID" value="KAH7850751.1"/>
    <property type="molecule type" value="Genomic_DNA"/>
</dbReference>
<reference evidence="1 2" key="1">
    <citation type="journal article" date="2021" name="Hortic Res">
        <title>High-quality reference genome and annotation aids understanding of berry development for evergreen blueberry (Vaccinium darrowii).</title>
        <authorList>
            <person name="Yu J."/>
            <person name="Hulse-Kemp A.M."/>
            <person name="Babiker E."/>
            <person name="Staton M."/>
        </authorList>
    </citation>
    <scope>NUCLEOTIDE SEQUENCE [LARGE SCALE GENOMIC DNA]</scope>
    <source>
        <strain evidence="2">cv. NJ 8807/NJ 8810</strain>
        <tissue evidence="1">Young leaf</tissue>
    </source>
</reference>
<name>A0ACB7YB54_9ERIC</name>
<comment type="caution">
    <text evidence="1">The sequence shown here is derived from an EMBL/GenBank/DDBJ whole genome shotgun (WGS) entry which is preliminary data.</text>
</comment>
<dbReference type="Proteomes" id="UP000828048">
    <property type="component" value="Chromosome 8"/>
</dbReference>
<protein>
    <submittedName>
        <fullName evidence="1">Uncharacterized protein</fullName>
    </submittedName>
</protein>
<gene>
    <name evidence="1" type="ORF">Vadar_002500</name>
</gene>
<sequence length="527" mass="59428">MEGTSGAKLTIVKLPKGENVPPARGKSIPIEGLRSRKKNAGDAALHPTTVDKDSVQASSRKRKTIAGDVTEKVEEDSSVAEENTPPSKKQSKSRPRYNVDIKVSGQSSTGKRPKAEEGTVGAKNKKPRKGEPVTETPFRSSLRGIVTLTNAQCRKSDKLIIEIIETYDPTKDKFRLGNTYLEITKADMVRVFGISCWDEFVSLRSGCRDAIKFVARREIKETRMTTTSKGLKSNKVHRKMPSADQHKLAQFWNEATNGTSMWCDTISRCNVYAEDLRSIIMDTAITGNVIDAYSELLLMEQERRVPVLTKQKDDGGYTQGGATLTSYVFTSCFLTLMAGKSNDERRAILGNMLPRTSAYRYLIFPIHHNFHWTLLVLDNEEGSWNFYNSMRSRTGFDMNLEAAKQLKIQIESYYKENLEGMLCTQDCGNIVQVEDCPQQVGPSLDCEIIVWHIIRQYFRTDKVGPKLLKDDCRAMRAEIIHAFLNDELLSWSSSHHMMDAGNKDRNTKQAIGGGEEYKKPSRTRKKK</sequence>